<comment type="similarity">
    <text evidence="5">Belongs to the ABC-2 integral membrane protein family.</text>
</comment>
<feature type="domain" description="ABC transmembrane type-2" evidence="6">
    <location>
        <begin position="24"/>
        <end position="253"/>
    </location>
</feature>
<dbReference type="PANTHER" id="PTHR43229:SF2">
    <property type="entry name" value="NODULATION PROTEIN J"/>
    <property type="match status" value="1"/>
</dbReference>
<dbReference type="STRING" id="1484.SA87_04535"/>
<feature type="transmembrane region" description="Helical" evidence="5">
    <location>
        <begin position="108"/>
        <end position="128"/>
    </location>
</feature>
<keyword evidence="5" id="KW-1003">Cell membrane</keyword>
<dbReference type="RefSeq" id="WP_066202002.1">
    <property type="nucleotide sequence ID" value="NZ_CBCSAS010000066.1"/>
</dbReference>
<dbReference type="PIRSF" id="PIRSF006648">
    <property type="entry name" value="DrrB"/>
    <property type="match status" value="1"/>
</dbReference>
<dbReference type="AlphaFoldDB" id="A0A179IQJ3"/>
<protein>
    <recommendedName>
        <fullName evidence="5">Transport permease protein</fullName>
    </recommendedName>
</protein>
<name>A0A179IQJ3_HYDSH</name>
<keyword evidence="4 5" id="KW-0472">Membrane</keyword>
<keyword evidence="3 5" id="KW-1133">Transmembrane helix</keyword>
<evidence type="ECO:0000256" key="1">
    <source>
        <dbReference type="ARBA" id="ARBA00004141"/>
    </source>
</evidence>
<evidence type="ECO:0000256" key="4">
    <source>
        <dbReference type="ARBA" id="ARBA00023136"/>
    </source>
</evidence>
<evidence type="ECO:0000256" key="2">
    <source>
        <dbReference type="ARBA" id="ARBA00022692"/>
    </source>
</evidence>
<proteinExistence type="inferred from homology"/>
<evidence type="ECO:0000256" key="3">
    <source>
        <dbReference type="ARBA" id="ARBA00022989"/>
    </source>
</evidence>
<keyword evidence="5" id="KW-0813">Transport</keyword>
<comment type="subcellular location">
    <subcellularLocation>
        <location evidence="5">Cell membrane</location>
        <topology evidence="5">Multi-pass membrane protein</topology>
    </subcellularLocation>
    <subcellularLocation>
        <location evidence="1">Membrane</location>
        <topology evidence="1">Multi-pass membrane protein</topology>
    </subcellularLocation>
</comment>
<gene>
    <name evidence="7" type="ORF">SA87_04535</name>
</gene>
<keyword evidence="8" id="KW-1185">Reference proteome</keyword>
<sequence>MGEFWLENRVMLQRWRFRLRREPLTWLSTLSQPVLWLLLFGHLLARMAAGDVPGHNYLAFMSAGAMVMTVFNGAINGGVELLFDRETGFLQRLLAAPIQRLSIVTSRFVYIMAVTAVQNLLIILTAYGLGVRFATGLGGIVAALGIGALYGAGVATLSIALAFAVRRHPEFFTITAFLSLPLLFLSTALAPLDLMPGWMQVLARSNPMTYAIEATRALVLNGWDTQLVFSMVGILLAFDAVALAVAARVLRRGLA</sequence>
<evidence type="ECO:0000256" key="5">
    <source>
        <dbReference type="RuleBase" id="RU361157"/>
    </source>
</evidence>
<feature type="transmembrane region" description="Helical" evidence="5">
    <location>
        <begin position="24"/>
        <end position="45"/>
    </location>
</feature>
<keyword evidence="2 5" id="KW-0812">Transmembrane</keyword>
<feature type="transmembrane region" description="Helical" evidence="5">
    <location>
        <begin position="140"/>
        <end position="164"/>
    </location>
</feature>
<accession>A0A179IQJ3</accession>
<dbReference type="OrthoDB" id="670210at2"/>
<dbReference type="InterPro" id="IPR047817">
    <property type="entry name" value="ABC2_TM_bact-type"/>
</dbReference>
<dbReference type="InterPro" id="IPR013525">
    <property type="entry name" value="ABC2_TM"/>
</dbReference>
<dbReference type="GO" id="GO:0043190">
    <property type="term" value="C:ATP-binding cassette (ABC) transporter complex"/>
    <property type="evidence" value="ECO:0007669"/>
    <property type="project" value="InterPro"/>
</dbReference>
<evidence type="ECO:0000313" key="8">
    <source>
        <dbReference type="Proteomes" id="UP000243024"/>
    </source>
</evidence>
<feature type="transmembrane region" description="Helical" evidence="5">
    <location>
        <begin position="57"/>
        <end position="83"/>
    </location>
</feature>
<evidence type="ECO:0000259" key="6">
    <source>
        <dbReference type="PROSITE" id="PS51012"/>
    </source>
</evidence>
<evidence type="ECO:0000313" key="7">
    <source>
        <dbReference type="EMBL" id="OAR03970.1"/>
    </source>
</evidence>
<comment type="caution">
    <text evidence="7">The sequence shown here is derived from an EMBL/GenBank/DDBJ whole genome shotgun (WGS) entry which is preliminary data.</text>
</comment>
<dbReference type="GO" id="GO:0140359">
    <property type="term" value="F:ABC-type transporter activity"/>
    <property type="evidence" value="ECO:0007669"/>
    <property type="project" value="InterPro"/>
</dbReference>
<reference evidence="7 8" key="1">
    <citation type="submission" date="2015-09" db="EMBL/GenBank/DDBJ databases">
        <title>Draft genome sequence of Hydrogenibacillus schlegelii DSM 2000.</title>
        <authorList>
            <person name="Hemp J."/>
        </authorList>
    </citation>
    <scope>NUCLEOTIDE SEQUENCE [LARGE SCALE GENOMIC DNA]</scope>
    <source>
        <strain evidence="7 8">MA 48</strain>
    </source>
</reference>
<feature type="transmembrane region" description="Helical" evidence="5">
    <location>
        <begin position="171"/>
        <end position="192"/>
    </location>
</feature>
<dbReference type="PROSITE" id="PS51012">
    <property type="entry name" value="ABC_TM2"/>
    <property type="match status" value="1"/>
</dbReference>
<dbReference type="Proteomes" id="UP000243024">
    <property type="component" value="Unassembled WGS sequence"/>
</dbReference>
<dbReference type="PANTHER" id="PTHR43229">
    <property type="entry name" value="NODULATION PROTEIN J"/>
    <property type="match status" value="1"/>
</dbReference>
<dbReference type="EMBL" id="JXBB01000032">
    <property type="protein sequence ID" value="OAR03970.1"/>
    <property type="molecule type" value="Genomic_DNA"/>
</dbReference>
<dbReference type="Pfam" id="PF01061">
    <property type="entry name" value="ABC2_membrane"/>
    <property type="match status" value="1"/>
</dbReference>
<dbReference type="InterPro" id="IPR051784">
    <property type="entry name" value="Nod_factor_ABC_transporter"/>
</dbReference>
<feature type="transmembrane region" description="Helical" evidence="5">
    <location>
        <begin position="227"/>
        <end position="250"/>
    </location>
</feature>
<dbReference type="InterPro" id="IPR000412">
    <property type="entry name" value="ABC_2_transport"/>
</dbReference>
<organism evidence="7 8">
    <name type="scientific">Hydrogenibacillus schlegelii</name>
    <name type="common">Bacillus schlegelii</name>
    <dbReference type="NCBI Taxonomy" id="1484"/>
    <lineage>
        <taxon>Bacteria</taxon>
        <taxon>Bacillati</taxon>
        <taxon>Bacillota</taxon>
        <taxon>Bacilli</taxon>
        <taxon>Bacillales</taxon>
        <taxon>Bacillales Family X. Incertae Sedis</taxon>
        <taxon>Hydrogenibacillus</taxon>
    </lineage>
</organism>
<dbReference type="PRINTS" id="PR00164">
    <property type="entry name" value="ABC2TRNSPORT"/>
</dbReference>